<evidence type="ECO:0000313" key="5">
    <source>
        <dbReference type="EMBL" id="CAF9933635.1"/>
    </source>
</evidence>
<keyword evidence="2" id="KW-0378">Hydrolase</keyword>
<keyword evidence="1 3" id="KW-0732">Signal</keyword>
<feature type="signal peptide" evidence="3">
    <location>
        <begin position="1"/>
        <end position="21"/>
    </location>
</feature>
<gene>
    <name evidence="5" type="ORF">ALECFALPRED_005647</name>
</gene>
<name>A0A8H3IYA2_9LECA</name>
<protein>
    <recommendedName>
        <fullName evidence="4">Fungal lipase-type domain-containing protein</fullName>
    </recommendedName>
</protein>
<evidence type="ECO:0000256" key="2">
    <source>
        <dbReference type="ARBA" id="ARBA00022801"/>
    </source>
</evidence>
<dbReference type="EMBL" id="CAJPDR010000357">
    <property type="protein sequence ID" value="CAF9933635.1"/>
    <property type="molecule type" value="Genomic_DNA"/>
</dbReference>
<comment type="caution">
    <text evidence="5">The sequence shown here is derived from an EMBL/GenBank/DDBJ whole genome shotgun (WGS) entry which is preliminary data.</text>
</comment>
<dbReference type="PANTHER" id="PTHR46640:SF1">
    <property type="entry name" value="FUNGAL LIPASE-LIKE DOMAIN-CONTAINING PROTEIN-RELATED"/>
    <property type="match status" value="1"/>
</dbReference>
<evidence type="ECO:0000256" key="3">
    <source>
        <dbReference type="SAM" id="SignalP"/>
    </source>
</evidence>
<feature type="domain" description="Fungal lipase-type" evidence="4">
    <location>
        <begin position="134"/>
        <end position="269"/>
    </location>
</feature>
<dbReference type="Pfam" id="PF01764">
    <property type="entry name" value="Lipase_3"/>
    <property type="match status" value="1"/>
</dbReference>
<reference evidence="5" key="1">
    <citation type="submission" date="2021-03" db="EMBL/GenBank/DDBJ databases">
        <authorList>
            <person name="Tagirdzhanova G."/>
        </authorList>
    </citation>
    <scope>NUCLEOTIDE SEQUENCE</scope>
</reference>
<dbReference type="GO" id="GO:0006629">
    <property type="term" value="P:lipid metabolic process"/>
    <property type="evidence" value="ECO:0007669"/>
    <property type="project" value="InterPro"/>
</dbReference>
<dbReference type="Proteomes" id="UP000664203">
    <property type="component" value="Unassembled WGS sequence"/>
</dbReference>
<dbReference type="SUPFAM" id="SSF53474">
    <property type="entry name" value="alpha/beta-Hydrolases"/>
    <property type="match status" value="1"/>
</dbReference>
<dbReference type="CDD" id="cd00519">
    <property type="entry name" value="Lipase_3"/>
    <property type="match status" value="1"/>
</dbReference>
<dbReference type="GO" id="GO:0016787">
    <property type="term" value="F:hydrolase activity"/>
    <property type="evidence" value="ECO:0007669"/>
    <property type="project" value="UniProtKB-KW"/>
</dbReference>
<dbReference type="Gene3D" id="3.40.50.1820">
    <property type="entry name" value="alpha/beta hydrolase"/>
    <property type="match status" value="1"/>
</dbReference>
<dbReference type="AlphaFoldDB" id="A0A8H3IYA2"/>
<dbReference type="InterPro" id="IPR029058">
    <property type="entry name" value="AB_hydrolase_fold"/>
</dbReference>
<keyword evidence="6" id="KW-1185">Reference proteome</keyword>
<evidence type="ECO:0000256" key="1">
    <source>
        <dbReference type="ARBA" id="ARBA00022729"/>
    </source>
</evidence>
<dbReference type="InterPro" id="IPR002921">
    <property type="entry name" value="Fungal_lipase-type"/>
</dbReference>
<dbReference type="PANTHER" id="PTHR46640">
    <property type="entry name" value="TRIACYLGLYCEROL LIPASE, PUTATIVE (AFU_ORTHOLOGUE AFUA_6G06510)-RELATED"/>
    <property type="match status" value="1"/>
</dbReference>
<accession>A0A8H3IYA2</accession>
<sequence>MRSSILLFYSFVACITSLTKQDCGDDPEDCDVKSLHINSSQDPQDEKEQRGIDQGLLDKLRFFSQFAAASYWPGNTNSTGDLLKCSGDSCPKVPAGNCPDVEKGEYTTISEWKDFAGFDDHGFIAISRSAKLIVLSFRGSGSDRNWAEDFKIDKVHVPEFCKSCHVHHGFWESWRGVSEPVVKLLIRLHYENPNHRVVVVGHSLGGAEAVLAAGDIRNQGPWWTANVELYSYGSPRVGNIETVRFLSQQSTKSYRVTAMQDPIPRMPPAVLGYKHTSPEYWIHSSPDHPGPWDVNILWGYSNPKGVNQFSAADGFHMNSHRHYFGYIPGCDPDPPTDPSVTDIRAKL</sequence>
<organism evidence="5 6">
    <name type="scientific">Alectoria fallacina</name>
    <dbReference type="NCBI Taxonomy" id="1903189"/>
    <lineage>
        <taxon>Eukaryota</taxon>
        <taxon>Fungi</taxon>
        <taxon>Dikarya</taxon>
        <taxon>Ascomycota</taxon>
        <taxon>Pezizomycotina</taxon>
        <taxon>Lecanoromycetes</taxon>
        <taxon>OSLEUM clade</taxon>
        <taxon>Lecanoromycetidae</taxon>
        <taxon>Lecanorales</taxon>
        <taxon>Lecanorineae</taxon>
        <taxon>Parmeliaceae</taxon>
        <taxon>Alectoria</taxon>
    </lineage>
</organism>
<dbReference type="OrthoDB" id="426718at2759"/>
<evidence type="ECO:0000259" key="4">
    <source>
        <dbReference type="Pfam" id="PF01764"/>
    </source>
</evidence>
<dbReference type="InterPro" id="IPR051299">
    <property type="entry name" value="AB_hydrolase_lip/est"/>
</dbReference>
<evidence type="ECO:0000313" key="6">
    <source>
        <dbReference type="Proteomes" id="UP000664203"/>
    </source>
</evidence>
<proteinExistence type="predicted"/>
<feature type="chain" id="PRO_5034937629" description="Fungal lipase-type domain-containing protein" evidence="3">
    <location>
        <begin position="22"/>
        <end position="347"/>
    </location>
</feature>